<feature type="active site" description="Nucleophile" evidence="5">
    <location>
        <position position="305"/>
    </location>
</feature>
<dbReference type="Pfam" id="PF00232">
    <property type="entry name" value="Glyco_hydro_1"/>
    <property type="match status" value="2"/>
</dbReference>
<dbReference type="EMBL" id="BOOH01000001">
    <property type="protein sequence ID" value="GIH73580.1"/>
    <property type="molecule type" value="Genomic_DNA"/>
</dbReference>
<reference evidence="7 8" key="1">
    <citation type="submission" date="2021-01" db="EMBL/GenBank/DDBJ databases">
        <title>Whole genome shotgun sequence of Planobispora longispora NBRC 13918.</title>
        <authorList>
            <person name="Komaki H."/>
            <person name="Tamura T."/>
        </authorList>
    </citation>
    <scope>NUCLEOTIDE SEQUENCE [LARGE SCALE GENOMIC DNA]</scope>
    <source>
        <strain evidence="7 8">NBRC 13918</strain>
    </source>
</reference>
<dbReference type="PANTHER" id="PTHR10353:SF36">
    <property type="entry name" value="LP05116P"/>
    <property type="match status" value="1"/>
</dbReference>
<dbReference type="SUPFAM" id="SSF51445">
    <property type="entry name" value="(Trans)glycosidases"/>
    <property type="match status" value="1"/>
</dbReference>
<proteinExistence type="inferred from homology"/>
<evidence type="ECO:0000313" key="7">
    <source>
        <dbReference type="EMBL" id="GIH73580.1"/>
    </source>
</evidence>
<evidence type="ECO:0000256" key="6">
    <source>
        <dbReference type="RuleBase" id="RU003690"/>
    </source>
</evidence>
<dbReference type="PRINTS" id="PR00131">
    <property type="entry name" value="GLHYDRLASE1"/>
</dbReference>
<comment type="caution">
    <text evidence="7">The sequence shown here is derived from an EMBL/GenBank/DDBJ whole genome shotgun (WGS) entry which is preliminary data.</text>
</comment>
<dbReference type="InterPro" id="IPR018120">
    <property type="entry name" value="Glyco_hydro_1_AS"/>
</dbReference>
<keyword evidence="8" id="KW-1185">Reference proteome</keyword>
<dbReference type="RefSeq" id="WP_203888341.1">
    <property type="nucleotide sequence ID" value="NZ_BOOH01000001.1"/>
</dbReference>
<dbReference type="InterPro" id="IPR001360">
    <property type="entry name" value="Glyco_hydro_1"/>
</dbReference>
<sequence>MHTPRPFPADFLWGASTAAHQIEGNNVNSDWWQLEHSRPGMQPSGDALDSYHRFEEDMRLLAQAGFNAYRFGIEWARIEPARGHFSRALLAHYRRMIDTARGLGLTPIVTLHHFTHPAWFGEAGGWLAADATDLFARYAEQVCSILDGVEWVCTFNEPNVVALMHGARRVGAGQEFPPGMLPDEEIGAALVGAHKTVAPLIRDRVGAKVGWTIGNQAFQAAPGGEAKLAEVQWIWEDMYLEPARHDDFVGVQTYTSQVVDEHGIRPHPDHPDNTLMGWAYRPDAIGIAVRHTREVVGDVPILITENGLATDDDERRIAYTRAALGHLRDAIEEGIDVRGYLHWSLLDNYEWGRWEPTFGLVAVDHQTFARQPKPSLSWLGAVAKANKI</sequence>
<evidence type="ECO:0000256" key="2">
    <source>
        <dbReference type="ARBA" id="ARBA00012744"/>
    </source>
</evidence>
<evidence type="ECO:0000313" key="8">
    <source>
        <dbReference type="Proteomes" id="UP000616724"/>
    </source>
</evidence>
<dbReference type="Proteomes" id="UP000616724">
    <property type="component" value="Unassembled WGS sequence"/>
</dbReference>
<name>A0A8J3W2S7_9ACTN</name>
<organism evidence="7 8">
    <name type="scientific">Planobispora longispora</name>
    <dbReference type="NCBI Taxonomy" id="28887"/>
    <lineage>
        <taxon>Bacteria</taxon>
        <taxon>Bacillati</taxon>
        <taxon>Actinomycetota</taxon>
        <taxon>Actinomycetes</taxon>
        <taxon>Streptosporangiales</taxon>
        <taxon>Streptosporangiaceae</taxon>
        <taxon>Planobispora</taxon>
    </lineage>
</organism>
<evidence type="ECO:0000256" key="1">
    <source>
        <dbReference type="ARBA" id="ARBA00010838"/>
    </source>
</evidence>
<keyword evidence="4" id="KW-0326">Glycosidase</keyword>
<dbReference type="GO" id="GO:0005829">
    <property type="term" value="C:cytosol"/>
    <property type="evidence" value="ECO:0007669"/>
    <property type="project" value="TreeGrafter"/>
</dbReference>
<dbReference type="AlphaFoldDB" id="A0A8J3W2S7"/>
<dbReference type="PROSITE" id="PS00572">
    <property type="entry name" value="GLYCOSYL_HYDROL_F1_1"/>
    <property type="match status" value="1"/>
</dbReference>
<dbReference type="Gene3D" id="3.20.20.80">
    <property type="entry name" value="Glycosidases"/>
    <property type="match status" value="2"/>
</dbReference>
<dbReference type="EC" id="3.2.1.21" evidence="2"/>
<dbReference type="PANTHER" id="PTHR10353">
    <property type="entry name" value="GLYCOSYL HYDROLASE"/>
    <property type="match status" value="1"/>
</dbReference>
<gene>
    <name evidence="7" type="ORF">Plo01_00090</name>
</gene>
<evidence type="ECO:0000256" key="3">
    <source>
        <dbReference type="ARBA" id="ARBA00022801"/>
    </source>
</evidence>
<dbReference type="InterPro" id="IPR017853">
    <property type="entry name" value="GH"/>
</dbReference>
<keyword evidence="3" id="KW-0378">Hydrolase</keyword>
<protein>
    <recommendedName>
        <fullName evidence="2">beta-glucosidase</fullName>
        <ecNumber evidence="2">3.2.1.21</ecNumber>
    </recommendedName>
</protein>
<dbReference type="GO" id="GO:0016052">
    <property type="term" value="P:carbohydrate catabolic process"/>
    <property type="evidence" value="ECO:0007669"/>
    <property type="project" value="TreeGrafter"/>
</dbReference>
<comment type="similarity">
    <text evidence="1 6">Belongs to the glycosyl hydrolase 1 family.</text>
</comment>
<dbReference type="GO" id="GO:0008422">
    <property type="term" value="F:beta-glucosidase activity"/>
    <property type="evidence" value="ECO:0007669"/>
    <property type="project" value="UniProtKB-EC"/>
</dbReference>
<evidence type="ECO:0000256" key="4">
    <source>
        <dbReference type="ARBA" id="ARBA00023295"/>
    </source>
</evidence>
<evidence type="ECO:0000256" key="5">
    <source>
        <dbReference type="PROSITE-ProRule" id="PRU10055"/>
    </source>
</evidence>
<accession>A0A8J3W2S7</accession>